<keyword evidence="1" id="KW-0132">Cell division</keyword>
<dbReference type="InterPro" id="IPR013763">
    <property type="entry name" value="Cyclin-like_dom"/>
</dbReference>
<organism evidence="7 8">
    <name type="scientific">Nezara viridula</name>
    <name type="common">Southern green stink bug</name>
    <name type="synonym">Cimex viridulus</name>
    <dbReference type="NCBI Taxonomy" id="85310"/>
    <lineage>
        <taxon>Eukaryota</taxon>
        <taxon>Metazoa</taxon>
        <taxon>Ecdysozoa</taxon>
        <taxon>Arthropoda</taxon>
        <taxon>Hexapoda</taxon>
        <taxon>Insecta</taxon>
        <taxon>Pterygota</taxon>
        <taxon>Neoptera</taxon>
        <taxon>Paraneoptera</taxon>
        <taxon>Hemiptera</taxon>
        <taxon>Heteroptera</taxon>
        <taxon>Panheteroptera</taxon>
        <taxon>Pentatomomorpha</taxon>
        <taxon>Pentatomoidea</taxon>
        <taxon>Pentatomidae</taxon>
        <taxon>Pentatominae</taxon>
        <taxon>Nezara</taxon>
    </lineage>
</organism>
<comment type="similarity">
    <text evidence="4">Belongs to the cyclin family.</text>
</comment>
<dbReference type="SMART" id="SM00385">
    <property type="entry name" value="CYCLIN"/>
    <property type="match status" value="2"/>
</dbReference>
<dbReference type="GO" id="GO:0016538">
    <property type="term" value="F:cyclin-dependent protein serine/threonine kinase regulator activity"/>
    <property type="evidence" value="ECO:0007669"/>
    <property type="project" value="InterPro"/>
</dbReference>
<dbReference type="AlphaFoldDB" id="A0A9P0HFJ3"/>
<proteinExistence type="inferred from homology"/>
<accession>A0A9P0HFJ3</accession>
<protein>
    <recommendedName>
        <fullName evidence="9">G2/mitotic-specific cyclin-B3</fullName>
    </recommendedName>
</protein>
<dbReference type="SUPFAM" id="SSF47954">
    <property type="entry name" value="Cyclin-like"/>
    <property type="match status" value="2"/>
</dbReference>
<dbReference type="GO" id="GO:0005634">
    <property type="term" value="C:nucleus"/>
    <property type="evidence" value="ECO:0007669"/>
    <property type="project" value="UniProtKB-ARBA"/>
</dbReference>
<evidence type="ECO:0000256" key="3">
    <source>
        <dbReference type="ARBA" id="ARBA00023306"/>
    </source>
</evidence>
<dbReference type="InterPro" id="IPR036915">
    <property type="entry name" value="Cyclin-like_sf"/>
</dbReference>
<dbReference type="GO" id="GO:0051301">
    <property type="term" value="P:cell division"/>
    <property type="evidence" value="ECO:0007669"/>
    <property type="project" value="UniProtKB-KW"/>
</dbReference>
<gene>
    <name evidence="7" type="ORF">NEZAVI_LOCUS10035</name>
</gene>
<evidence type="ECO:0000256" key="4">
    <source>
        <dbReference type="RuleBase" id="RU000383"/>
    </source>
</evidence>
<dbReference type="Pfam" id="PF00134">
    <property type="entry name" value="Cyclin_N"/>
    <property type="match status" value="1"/>
</dbReference>
<dbReference type="InterPro" id="IPR006671">
    <property type="entry name" value="Cyclin_N"/>
</dbReference>
<dbReference type="InterPro" id="IPR046965">
    <property type="entry name" value="Cyclin_A/B-like"/>
</dbReference>
<dbReference type="PROSITE" id="PS00292">
    <property type="entry name" value="CYCLINS"/>
    <property type="match status" value="1"/>
</dbReference>
<feature type="domain" description="Cyclin-like" evidence="5">
    <location>
        <begin position="140"/>
        <end position="226"/>
    </location>
</feature>
<name>A0A9P0HFJ3_NEZVI</name>
<dbReference type="OrthoDB" id="5590282at2759"/>
<dbReference type="EMBL" id="OV725081">
    <property type="protein sequence ID" value="CAH1400894.1"/>
    <property type="molecule type" value="Genomic_DNA"/>
</dbReference>
<keyword evidence="3" id="KW-0131">Cell cycle</keyword>
<dbReference type="InterPro" id="IPR004367">
    <property type="entry name" value="Cyclin_C-dom"/>
</dbReference>
<sequence length="364" mass="42402">MQRVKVYVDVENTVPDRKPRQKNIERQALGEIKNTILTRSKYLELKQGIKKINIKDQPKQKTKRSIITKKASCKKVESNDETNKSPQITRRRRLSSLFRVSEYANDIYKYLQRIEDKYPISSNAWMEIRFGENTRFALVDWLVEINEHFQFVHETFQLCISIIDRYIQEDYSLNKRKDLQLIALAGVFIASKYEEIIPLEINDLLYVCDSSLSTDEILKMEMKIVTDMQCSFGRPVPAHFVRRYSNVAKATNVEQACAFYLTDVALMSYKLCYMKPSIIAASALYIAMCVSNGEVDQSLWSLTLIKYSTYHVQDLKDCLKTLAKCLKKTKSSRYQAIEKKYSKQEYFNVSQITELQTVIDALAQ</sequence>
<feature type="domain" description="Cyclin-like" evidence="5">
    <location>
        <begin position="239"/>
        <end position="324"/>
    </location>
</feature>
<dbReference type="Gene3D" id="1.10.472.10">
    <property type="entry name" value="Cyclin-like"/>
    <property type="match status" value="2"/>
</dbReference>
<keyword evidence="2 4" id="KW-0195">Cyclin</keyword>
<evidence type="ECO:0000313" key="7">
    <source>
        <dbReference type="EMBL" id="CAH1400894.1"/>
    </source>
</evidence>
<evidence type="ECO:0000259" key="5">
    <source>
        <dbReference type="SMART" id="SM00385"/>
    </source>
</evidence>
<evidence type="ECO:0008006" key="9">
    <source>
        <dbReference type="Google" id="ProtNLM"/>
    </source>
</evidence>
<keyword evidence="8" id="KW-1185">Reference proteome</keyword>
<evidence type="ECO:0000259" key="6">
    <source>
        <dbReference type="SMART" id="SM01332"/>
    </source>
</evidence>
<dbReference type="Proteomes" id="UP001152798">
    <property type="component" value="Chromosome 5"/>
</dbReference>
<evidence type="ECO:0000256" key="1">
    <source>
        <dbReference type="ARBA" id="ARBA00022618"/>
    </source>
</evidence>
<dbReference type="InterPro" id="IPR039361">
    <property type="entry name" value="Cyclin"/>
</dbReference>
<dbReference type="GO" id="GO:0044772">
    <property type="term" value="P:mitotic cell cycle phase transition"/>
    <property type="evidence" value="ECO:0007669"/>
    <property type="project" value="InterPro"/>
</dbReference>
<dbReference type="SMART" id="SM01332">
    <property type="entry name" value="Cyclin_C"/>
    <property type="match status" value="1"/>
</dbReference>
<feature type="domain" description="Cyclin C-terminal" evidence="6">
    <location>
        <begin position="235"/>
        <end position="355"/>
    </location>
</feature>
<dbReference type="PIRSF" id="PIRSF001771">
    <property type="entry name" value="Cyclin_A_B_D_E"/>
    <property type="match status" value="1"/>
</dbReference>
<dbReference type="Pfam" id="PF02984">
    <property type="entry name" value="Cyclin_C"/>
    <property type="match status" value="1"/>
</dbReference>
<dbReference type="InterPro" id="IPR048258">
    <property type="entry name" value="Cyclins_cyclin-box"/>
</dbReference>
<evidence type="ECO:0000256" key="2">
    <source>
        <dbReference type="ARBA" id="ARBA00023127"/>
    </source>
</evidence>
<dbReference type="PANTHER" id="PTHR10177">
    <property type="entry name" value="CYCLINS"/>
    <property type="match status" value="1"/>
</dbReference>
<reference evidence="7" key="1">
    <citation type="submission" date="2022-01" db="EMBL/GenBank/DDBJ databases">
        <authorList>
            <person name="King R."/>
        </authorList>
    </citation>
    <scope>NUCLEOTIDE SEQUENCE</scope>
</reference>
<dbReference type="FunFam" id="1.10.472.10:FF:000001">
    <property type="entry name" value="G2/mitotic-specific cyclin"/>
    <property type="match status" value="1"/>
</dbReference>
<evidence type="ECO:0000313" key="8">
    <source>
        <dbReference type="Proteomes" id="UP001152798"/>
    </source>
</evidence>